<protein>
    <submittedName>
        <fullName evidence="1">Uncharacterized protein</fullName>
    </submittedName>
</protein>
<reference evidence="1" key="2">
    <citation type="journal article" date="2015" name="Data Brief">
        <title>Shoot transcriptome of the giant reed, Arundo donax.</title>
        <authorList>
            <person name="Barrero R.A."/>
            <person name="Guerrero F.D."/>
            <person name="Moolhuijzen P."/>
            <person name="Goolsby J.A."/>
            <person name="Tidwell J."/>
            <person name="Bellgard S.E."/>
            <person name="Bellgard M.I."/>
        </authorList>
    </citation>
    <scope>NUCLEOTIDE SEQUENCE</scope>
    <source>
        <tissue evidence="1">Shoot tissue taken approximately 20 cm above the soil surface</tissue>
    </source>
</reference>
<name>A0A0A9ERU8_ARUDO</name>
<proteinExistence type="predicted"/>
<evidence type="ECO:0000313" key="1">
    <source>
        <dbReference type="EMBL" id="JAE00581.1"/>
    </source>
</evidence>
<organism evidence="1">
    <name type="scientific">Arundo donax</name>
    <name type="common">Giant reed</name>
    <name type="synonym">Donax arundinaceus</name>
    <dbReference type="NCBI Taxonomy" id="35708"/>
    <lineage>
        <taxon>Eukaryota</taxon>
        <taxon>Viridiplantae</taxon>
        <taxon>Streptophyta</taxon>
        <taxon>Embryophyta</taxon>
        <taxon>Tracheophyta</taxon>
        <taxon>Spermatophyta</taxon>
        <taxon>Magnoliopsida</taxon>
        <taxon>Liliopsida</taxon>
        <taxon>Poales</taxon>
        <taxon>Poaceae</taxon>
        <taxon>PACMAD clade</taxon>
        <taxon>Arundinoideae</taxon>
        <taxon>Arundineae</taxon>
        <taxon>Arundo</taxon>
    </lineage>
</organism>
<dbReference type="AlphaFoldDB" id="A0A0A9ERU8"/>
<accession>A0A0A9ERU8</accession>
<dbReference type="EMBL" id="GBRH01197315">
    <property type="protein sequence ID" value="JAE00581.1"/>
    <property type="molecule type" value="Transcribed_RNA"/>
</dbReference>
<reference evidence="1" key="1">
    <citation type="submission" date="2014-09" db="EMBL/GenBank/DDBJ databases">
        <authorList>
            <person name="Magalhaes I.L.F."/>
            <person name="Oliveira U."/>
            <person name="Santos F.R."/>
            <person name="Vidigal T.H.D.A."/>
            <person name="Brescovit A.D."/>
            <person name="Santos A.J."/>
        </authorList>
    </citation>
    <scope>NUCLEOTIDE SEQUENCE</scope>
    <source>
        <tissue evidence="1">Shoot tissue taken approximately 20 cm above the soil surface</tissue>
    </source>
</reference>
<sequence>MQISSRGSIEAFSVPLSNQIRFTFTAKREEGRHTTLHVNIILGNSNLQFDSEDDAMYSRHTCHWIGDELLPAHELL</sequence>